<organism evidence="7 8">
    <name type="scientific">Nicotiana tabacum</name>
    <name type="common">Common tobacco</name>
    <dbReference type="NCBI Taxonomy" id="4097"/>
    <lineage>
        <taxon>Eukaryota</taxon>
        <taxon>Viridiplantae</taxon>
        <taxon>Streptophyta</taxon>
        <taxon>Embryophyta</taxon>
        <taxon>Tracheophyta</taxon>
        <taxon>Spermatophyta</taxon>
        <taxon>Magnoliopsida</taxon>
        <taxon>eudicotyledons</taxon>
        <taxon>Gunneridae</taxon>
        <taxon>Pentapetalae</taxon>
        <taxon>asterids</taxon>
        <taxon>lamiids</taxon>
        <taxon>Solanales</taxon>
        <taxon>Solanaceae</taxon>
        <taxon>Nicotianoideae</taxon>
        <taxon>Nicotianeae</taxon>
        <taxon>Nicotiana</taxon>
    </lineage>
</organism>
<dbReference type="SUPFAM" id="SSF101936">
    <property type="entry name" value="DNA-binding pseudobarrel domain"/>
    <property type="match status" value="2"/>
</dbReference>
<dbReference type="RefSeq" id="XP_016464850.1">
    <property type="nucleotide sequence ID" value="XM_016609364.1"/>
</dbReference>
<protein>
    <submittedName>
        <fullName evidence="8">B3 domain-containing protein REM10</fullName>
    </submittedName>
    <submittedName>
        <fullName evidence="8">B3 domain-containing protein REM14</fullName>
    </submittedName>
</protein>
<dbReference type="Proteomes" id="UP000790787">
    <property type="component" value="Chromosome 5"/>
</dbReference>
<keyword evidence="7" id="KW-1185">Reference proteome</keyword>
<evidence type="ECO:0000256" key="3">
    <source>
        <dbReference type="ARBA" id="ARBA00023125"/>
    </source>
</evidence>
<dbReference type="PANTHER" id="PTHR31674">
    <property type="entry name" value="B3 DOMAIN-CONTAINING PROTEIN REM-LIKE 3-RELATED"/>
    <property type="match status" value="1"/>
</dbReference>
<evidence type="ECO:0000256" key="1">
    <source>
        <dbReference type="ARBA" id="ARBA00004123"/>
    </source>
</evidence>
<dbReference type="GeneID" id="107787750"/>
<dbReference type="CDD" id="cd10017">
    <property type="entry name" value="B3_DNA"/>
    <property type="match status" value="2"/>
</dbReference>
<evidence type="ECO:0000256" key="2">
    <source>
        <dbReference type="ARBA" id="ARBA00023015"/>
    </source>
</evidence>
<feature type="domain" description="TF-B3" evidence="6">
    <location>
        <begin position="7"/>
        <end position="96"/>
    </location>
</feature>
<evidence type="ECO:0000313" key="7">
    <source>
        <dbReference type="Proteomes" id="UP000790787"/>
    </source>
</evidence>
<dbReference type="InterPro" id="IPR003340">
    <property type="entry name" value="B3_DNA-bd"/>
</dbReference>
<evidence type="ECO:0000259" key="6">
    <source>
        <dbReference type="PROSITE" id="PS50863"/>
    </source>
</evidence>
<evidence type="ECO:0000256" key="4">
    <source>
        <dbReference type="ARBA" id="ARBA00023163"/>
    </source>
</evidence>
<reference evidence="7" key="1">
    <citation type="journal article" date="2014" name="Nat. Commun.">
        <title>The tobacco genome sequence and its comparison with those of tomato and potato.</title>
        <authorList>
            <person name="Sierro N."/>
            <person name="Battey J.N."/>
            <person name="Ouadi S."/>
            <person name="Bakaher N."/>
            <person name="Bovet L."/>
            <person name="Willig A."/>
            <person name="Goepfert S."/>
            <person name="Peitsch M.C."/>
            <person name="Ivanov N.V."/>
        </authorList>
    </citation>
    <scope>NUCLEOTIDE SEQUENCE [LARGE SCALE GENOMIC DNA]</scope>
</reference>
<gene>
    <name evidence="8" type="primary">LOC107787750</name>
</gene>
<keyword evidence="3" id="KW-0238">DNA-binding</keyword>
<evidence type="ECO:0000313" key="8">
    <source>
        <dbReference type="RefSeq" id="XP_016464850.1"/>
    </source>
</evidence>
<name>A0A1S3ZJZ8_TOBAC</name>
<dbReference type="PROSITE" id="PS50863">
    <property type="entry name" value="B3"/>
    <property type="match status" value="2"/>
</dbReference>
<evidence type="ECO:0000256" key="5">
    <source>
        <dbReference type="ARBA" id="ARBA00023242"/>
    </source>
</evidence>
<accession>A0A1S3ZJZ8</accession>
<dbReference type="Gene3D" id="2.40.330.10">
    <property type="entry name" value="DNA-binding pseudobarrel domain"/>
    <property type="match status" value="2"/>
</dbReference>
<proteinExistence type="predicted"/>
<dbReference type="KEGG" id="nta:107787750"/>
<dbReference type="OMA" id="HRFEAGW"/>
<dbReference type="GO" id="GO:0003677">
    <property type="term" value="F:DNA binding"/>
    <property type="evidence" value="ECO:0007669"/>
    <property type="project" value="UniProtKB-KW"/>
</dbReference>
<comment type="subcellular location">
    <subcellularLocation>
        <location evidence="1">Nucleus</location>
    </subcellularLocation>
</comment>
<dbReference type="RefSeq" id="XP_016464850.1">
    <property type="nucleotide sequence ID" value="XM_016609364.2"/>
</dbReference>
<keyword evidence="2" id="KW-0805">Transcription regulation</keyword>
<keyword evidence="5" id="KW-0539">Nucleus</keyword>
<dbReference type="SMART" id="SM01019">
    <property type="entry name" value="B3"/>
    <property type="match status" value="2"/>
</dbReference>
<sequence>MKIPPKKPHFFKPILPGFKNGLKIPVGFLKYLKGHDHIENAILRRDGKKWLVKLNDYRFEAGWSDFAEHHDLQLGDMLVFRHEGNMEFEVVIFDSSHCDREYVEYLQQQEEANNVEFKGATNIRKKPSNMIPLNAQVSTPTSGDDDPPYFVAIIKPYCISKPVLYFPRHFAKSSGLMNRKCEMILKDEAQRSWSVRLGPLAGRRHFGITSGWAKFRAAKGLQVGDAYKFELIKNEKIPIAHFHCRYSGIGEEH</sequence>
<dbReference type="PaxDb" id="4097-A0A1S3ZJZ8"/>
<dbReference type="OrthoDB" id="1248561at2759"/>
<reference evidence="8" key="2">
    <citation type="submission" date="2025-08" db="UniProtKB">
        <authorList>
            <consortium name="RefSeq"/>
        </authorList>
    </citation>
    <scope>IDENTIFICATION</scope>
    <source>
        <tissue evidence="8">Leaf</tissue>
    </source>
</reference>
<feature type="domain" description="TF-B3" evidence="6">
    <location>
        <begin position="149"/>
        <end position="245"/>
    </location>
</feature>
<dbReference type="STRING" id="4097.A0A1S3ZJZ8"/>
<dbReference type="InterPro" id="IPR039218">
    <property type="entry name" value="REM_fam"/>
</dbReference>
<dbReference type="PANTHER" id="PTHR31674:SF83">
    <property type="entry name" value="B3 DOMAIN-CONTAINING PROTEIN REM10-LIKE"/>
    <property type="match status" value="1"/>
</dbReference>
<dbReference type="InterPro" id="IPR015300">
    <property type="entry name" value="DNA-bd_pseudobarrel_sf"/>
</dbReference>
<dbReference type="AlphaFoldDB" id="A0A1S3ZJZ8"/>
<keyword evidence="4" id="KW-0804">Transcription</keyword>
<dbReference type="Pfam" id="PF02362">
    <property type="entry name" value="B3"/>
    <property type="match status" value="2"/>
</dbReference>
<dbReference type="GO" id="GO:0005634">
    <property type="term" value="C:nucleus"/>
    <property type="evidence" value="ECO:0007669"/>
    <property type="project" value="UniProtKB-SubCell"/>
</dbReference>